<keyword evidence="3" id="KW-1185">Reference proteome</keyword>
<dbReference type="EMBL" id="JAKROA010000016">
    <property type="protein sequence ID" value="KAL5103726.1"/>
    <property type="molecule type" value="Genomic_DNA"/>
</dbReference>
<evidence type="ECO:0000313" key="2">
    <source>
        <dbReference type="EMBL" id="KAL5103726.1"/>
    </source>
</evidence>
<accession>A0ABR4Q231</accession>
<comment type="caution">
    <text evidence="2">The sequence shown here is derived from an EMBL/GenBank/DDBJ whole genome shotgun (WGS) entry which is preliminary data.</text>
</comment>
<proteinExistence type="predicted"/>
<dbReference type="Proteomes" id="UP001651158">
    <property type="component" value="Unassembled WGS sequence"/>
</dbReference>
<feature type="compositionally biased region" description="Pro residues" evidence="1">
    <location>
        <begin position="62"/>
        <end position="74"/>
    </location>
</feature>
<organism evidence="2 3">
    <name type="scientific">Taenia crassiceps</name>
    <dbReference type="NCBI Taxonomy" id="6207"/>
    <lineage>
        <taxon>Eukaryota</taxon>
        <taxon>Metazoa</taxon>
        <taxon>Spiralia</taxon>
        <taxon>Lophotrochozoa</taxon>
        <taxon>Platyhelminthes</taxon>
        <taxon>Cestoda</taxon>
        <taxon>Eucestoda</taxon>
        <taxon>Cyclophyllidea</taxon>
        <taxon>Taeniidae</taxon>
        <taxon>Taenia</taxon>
    </lineage>
</organism>
<sequence>MSSTSSGARARHAVPRGWLQGGYEEGVVSCGVTPLRHDQILTTSPIHLQSASSRLQQDRPTTPLPDKPTEPPSLHPIHVKRRHRGCNVRVWRAHTVSRPSPLHMTVCSPVNLA</sequence>
<feature type="compositionally biased region" description="Polar residues" evidence="1">
    <location>
        <begin position="44"/>
        <end position="60"/>
    </location>
</feature>
<feature type="region of interest" description="Disordered" evidence="1">
    <location>
        <begin position="44"/>
        <end position="81"/>
    </location>
</feature>
<name>A0ABR4Q231_9CEST</name>
<protein>
    <submittedName>
        <fullName evidence="2">Uncharacterized protein</fullName>
    </submittedName>
</protein>
<gene>
    <name evidence="2" type="ORF">TcWFU_006260</name>
</gene>
<evidence type="ECO:0000256" key="1">
    <source>
        <dbReference type="SAM" id="MobiDB-lite"/>
    </source>
</evidence>
<evidence type="ECO:0000313" key="3">
    <source>
        <dbReference type="Proteomes" id="UP001651158"/>
    </source>
</evidence>
<reference evidence="2 3" key="1">
    <citation type="journal article" date="2022" name="Front. Cell. Infect. Microbiol.">
        <title>The Genomes of Two Strains of Taenia crassiceps the Animal Model for the Study of Human Cysticercosis.</title>
        <authorList>
            <person name="Bobes R.J."/>
            <person name="Estrada K."/>
            <person name="Rios-Valencia D.G."/>
            <person name="Calderon-Gallegos A."/>
            <person name="de la Torre P."/>
            <person name="Carrero J.C."/>
            <person name="Sanchez-Flores A."/>
            <person name="Laclette J.P."/>
        </authorList>
    </citation>
    <scope>NUCLEOTIDE SEQUENCE [LARGE SCALE GENOMIC DNA]</scope>
    <source>
        <strain evidence="2">WFUcys</strain>
    </source>
</reference>